<dbReference type="PANTHER" id="PTHR35005">
    <property type="entry name" value="3-DEHYDRO-SCYLLO-INOSOSE HYDROLASE"/>
    <property type="match status" value="1"/>
</dbReference>
<protein>
    <submittedName>
        <fullName evidence="6">Creatininase</fullName>
    </submittedName>
</protein>
<name>A0ABR5SD72_9BACT</name>
<sequence length="289" mass="32835">MGGNFSSLDIYKNKNPGNDKLTICAIPFGAVEQHGPVLPISTDSILAEHLLKALAEKVSHRYNVFIYPGIHYTPCSSSAEYPGNSSVDNDVFRSYTHSVLSNFLKEETDIIMLFNGHGTIEGHLNEVVYKLMERQYMANQEPIKYFFVANAYGGRSGFGNKIGSPMGRHADWFEFLVLYKIFGKEYFTEEKMSCLHSIQALSGNQGREDGVLGLPIKYRSQYGTIGPVLPQQGDYTLLSEQLWSFLLEHMEKEIVEKIDTFIARWAFKDNLTVIGDFEDILRRFNRESE</sequence>
<comment type="similarity">
    <text evidence="5">Belongs to the creatininase superfamily.</text>
</comment>
<accession>A0ABR5SD72</accession>
<keyword evidence="4" id="KW-0862">Zinc</keyword>
<keyword evidence="2" id="KW-0479">Metal-binding</keyword>
<evidence type="ECO:0000256" key="4">
    <source>
        <dbReference type="ARBA" id="ARBA00022833"/>
    </source>
</evidence>
<keyword evidence="3" id="KW-0378">Hydrolase</keyword>
<evidence type="ECO:0000256" key="2">
    <source>
        <dbReference type="ARBA" id="ARBA00022723"/>
    </source>
</evidence>
<dbReference type="InterPro" id="IPR003785">
    <property type="entry name" value="Creatininase/forma_Hydrolase"/>
</dbReference>
<evidence type="ECO:0000256" key="5">
    <source>
        <dbReference type="ARBA" id="ARBA00024029"/>
    </source>
</evidence>
<dbReference type="Proteomes" id="UP000060487">
    <property type="component" value="Unassembled WGS sequence"/>
</dbReference>
<evidence type="ECO:0000256" key="3">
    <source>
        <dbReference type="ARBA" id="ARBA00022801"/>
    </source>
</evidence>
<dbReference type="EMBL" id="LNQR01000116">
    <property type="protein sequence ID" value="KWT78360.1"/>
    <property type="molecule type" value="Genomic_DNA"/>
</dbReference>
<comment type="caution">
    <text evidence="6">The sequence shown here is derived from an EMBL/GenBank/DDBJ whole genome shotgun (WGS) entry which is preliminary data.</text>
</comment>
<comment type="cofactor">
    <cofactor evidence="1">
        <name>Zn(2+)</name>
        <dbReference type="ChEBI" id="CHEBI:29105"/>
    </cofactor>
</comment>
<keyword evidence="7" id="KW-1185">Reference proteome</keyword>
<dbReference type="Gene3D" id="3.40.50.10310">
    <property type="entry name" value="Creatininase"/>
    <property type="match status" value="1"/>
</dbReference>
<gene>
    <name evidence="6" type="ORF">ASN18_2865</name>
</gene>
<reference evidence="6 7" key="1">
    <citation type="submission" date="2015-11" db="EMBL/GenBank/DDBJ databases">
        <authorList>
            <person name="Lin W."/>
        </authorList>
    </citation>
    <scope>NUCLEOTIDE SEQUENCE [LARGE SCALE GENOMIC DNA]</scope>
    <source>
        <strain evidence="6 7">HCH-1</strain>
    </source>
</reference>
<evidence type="ECO:0000313" key="6">
    <source>
        <dbReference type="EMBL" id="KWT78360.1"/>
    </source>
</evidence>
<dbReference type="PANTHER" id="PTHR35005:SF1">
    <property type="entry name" value="2-AMINO-5-FORMYLAMINO-6-RIBOSYLAMINOPYRIMIDIN-4(3H)-ONE 5'-MONOPHOSPHATE DEFORMYLASE"/>
    <property type="match status" value="1"/>
</dbReference>
<evidence type="ECO:0000256" key="1">
    <source>
        <dbReference type="ARBA" id="ARBA00001947"/>
    </source>
</evidence>
<dbReference type="RefSeq" id="WP_236861786.1">
    <property type="nucleotide sequence ID" value="NZ_LNQR01000116.1"/>
</dbReference>
<dbReference type="SUPFAM" id="SSF102215">
    <property type="entry name" value="Creatininase"/>
    <property type="match status" value="1"/>
</dbReference>
<organism evidence="6 7">
    <name type="scientific">Candidatus Magnetominusculus xianensis</name>
    <dbReference type="NCBI Taxonomy" id="1748249"/>
    <lineage>
        <taxon>Bacteria</taxon>
        <taxon>Pseudomonadati</taxon>
        <taxon>Nitrospirota</taxon>
        <taxon>Nitrospiria</taxon>
        <taxon>Nitrospirales</taxon>
        <taxon>Nitrospiraceae</taxon>
        <taxon>Candidatus Magnetominusculus</taxon>
    </lineage>
</organism>
<evidence type="ECO:0000313" key="7">
    <source>
        <dbReference type="Proteomes" id="UP000060487"/>
    </source>
</evidence>
<dbReference type="InterPro" id="IPR024087">
    <property type="entry name" value="Creatininase-like_sf"/>
</dbReference>
<proteinExistence type="inferred from homology"/>
<dbReference type="Pfam" id="PF02633">
    <property type="entry name" value="Creatininase"/>
    <property type="match status" value="1"/>
</dbReference>